<feature type="compositionally biased region" description="Polar residues" evidence="1">
    <location>
        <begin position="1"/>
        <end position="10"/>
    </location>
</feature>
<dbReference type="InterPro" id="IPR048342">
    <property type="entry name" value="DUF1285_C"/>
</dbReference>
<protein>
    <submittedName>
        <fullName evidence="2">DUF1285 domain-containing protein</fullName>
    </submittedName>
</protein>
<feature type="region of interest" description="Disordered" evidence="1">
    <location>
        <begin position="1"/>
        <end position="37"/>
    </location>
</feature>
<dbReference type="InterPro" id="IPR010707">
    <property type="entry name" value="DUF1285"/>
</dbReference>
<dbReference type="InterPro" id="IPR023361">
    <property type="entry name" value="DUF1285_beta_roll_sf"/>
</dbReference>
<dbReference type="OrthoDB" id="3078366at2"/>
<dbReference type="Gene3D" id="2.30.270.10">
    <property type="entry name" value="duf1285 protein"/>
    <property type="match status" value="1"/>
</dbReference>
<dbReference type="Gene3D" id="3.10.540.10">
    <property type="entry name" value="duf1285 like domain"/>
    <property type="match status" value="1"/>
</dbReference>
<accession>A0A2K9ALV6</accession>
<gene>
    <name evidence="2" type="ORF">CW740_11895</name>
</gene>
<organism evidence="2 3">
    <name type="scientific">Kangiella profundi</name>
    <dbReference type="NCBI Taxonomy" id="1561924"/>
    <lineage>
        <taxon>Bacteria</taxon>
        <taxon>Pseudomonadati</taxon>
        <taxon>Pseudomonadota</taxon>
        <taxon>Gammaproteobacteria</taxon>
        <taxon>Kangiellales</taxon>
        <taxon>Kangiellaceae</taxon>
        <taxon>Kangiella</taxon>
    </lineage>
</organism>
<dbReference type="KEGG" id="kpd:CW740_11895"/>
<evidence type="ECO:0000313" key="3">
    <source>
        <dbReference type="Proteomes" id="UP000232693"/>
    </source>
</evidence>
<evidence type="ECO:0000256" key="1">
    <source>
        <dbReference type="SAM" id="MobiDB-lite"/>
    </source>
</evidence>
<dbReference type="Pfam" id="PF21028">
    <property type="entry name" value="DUF1285_C"/>
    <property type="match status" value="1"/>
</dbReference>
<feature type="compositionally biased region" description="Basic and acidic residues" evidence="1">
    <location>
        <begin position="12"/>
        <end position="29"/>
    </location>
</feature>
<sequence length="199" mass="22744">MSGSENNPDQPEQAHKDLGQILTELEKNSDGQSLPPVEKWNPDFCGDMELVIKRDGSWHYQGSPIGRQRLVKLFSTVLKKEDDKYFLVTPVEKLGIRVEDAPFLVIRMQVKDTADGPLITFEDNCDNQIILTEDNPIWVEHDSKTGEPSPYIMVRRNLHALIHRNVFYELVERAEERVIDEQKHLGVISAGEFFSLGTI</sequence>
<dbReference type="Proteomes" id="UP000232693">
    <property type="component" value="Chromosome"/>
</dbReference>
<evidence type="ECO:0000313" key="2">
    <source>
        <dbReference type="EMBL" id="AUD79914.1"/>
    </source>
</evidence>
<keyword evidence="3" id="KW-1185">Reference proteome</keyword>
<proteinExistence type="predicted"/>
<reference evidence="2 3" key="1">
    <citation type="submission" date="2017-12" db="EMBL/GenBank/DDBJ databases">
        <title>Kangiella profundi FT102 completed genome.</title>
        <authorList>
            <person name="Xu J."/>
            <person name="Wang J."/>
            <person name="Lu Y."/>
        </authorList>
    </citation>
    <scope>NUCLEOTIDE SEQUENCE [LARGE SCALE GENOMIC DNA]</scope>
    <source>
        <strain evidence="2 3">FT102</strain>
    </source>
</reference>
<dbReference type="EMBL" id="CP025120">
    <property type="protein sequence ID" value="AUD79914.1"/>
    <property type="molecule type" value="Genomic_DNA"/>
</dbReference>
<dbReference type="InterPro" id="IPR048341">
    <property type="entry name" value="DUF1285_N"/>
</dbReference>
<dbReference type="RefSeq" id="WP_106647703.1">
    <property type="nucleotide sequence ID" value="NZ_BMGO01000001.1"/>
</dbReference>
<name>A0A2K9ALV6_9GAMM</name>
<dbReference type="Pfam" id="PF06938">
    <property type="entry name" value="DUF1285_N"/>
    <property type="match status" value="1"/>
</dbReference>
<dbReference type="AlphaFoldDB" id="A0A2K9ALV6"/>
<dbReference type="PIRSF" id="PIRSF029557">
    <property type="entry name" value="UCP029557"/>
    <property type="match status" value="1"/>
</dbReference>